<dbReference type="EMBL" id="BSPW01000084">
    <property type="protein sequence ID" value="GLT19821.1"/>
    <property type="molecule type" value="Genomic_DNA"/>
</dbReference>
<comment type="caution">
    <text evidence="4">The sequence shown here is derived from an EMBL/GenBank/DDBJ whole genome shotgun (WGS) entry which is preliminary data.</text>
</comment>
<dbReference type="InterPro" id="IPR001638">
    <property type="entry name" value="Solute-binding_3/MltF_N"/>
</dbReference>
<accession>A0ABQ6F3M9</accession>
<dbReference type="Proteomes" id="UP001157138">
    <property type="component" value="Unassembled WGS sequence"/>
</dbReference>
<protein>
    <recommendedName>
        <fullName evidence="3">Solute-binding protein family 3/N-terminal domain-containing protein</fullName>
    </recommendedName>
</protein>
<reference evidence="5" key="1">
    <citation type="journal article" date="2019" name="Int. J. Syst. Evol. Microbiol.">
        <title>The Global Catalogue of Microorganisms (GCM) 10K type strain sequencing project: providing services to taxonomists for standard genome sequencing and annotation.</title>
        <authorList>
            <consortium name="The Broad Institute Genomics Platform"/>
            <consortium name="The Broad Institute Genome Sequencing Center for Infectious Disease"/>
            <person name="Wu L."/>
            <person name="Ma J."/>
        </authorList>
    </citation>
    <scope>NUCLEOTIDE SEQUENCE [LARGE SCALE GENOMIC DNA]</scope>
    <source>
        <strain evidence="5">NBRC 108723</strain>
    </source>
</reference>
<name>A0ABQ6F3M9_9VIBR</name>
<proteinExistence type="inferred from homology"/>
<evidence type="ECO:0000313" key="5">
    <source>
        <dbReference type="Proteomes" id="UP001157138"/>
    </source>
</evidence>
<sequence>MVVQRIAAMFSRVMMGTCLVAVFPSYALDFSTFNFPPFSQQDQSGEVSGPFVGIIKDICKEMNEPCTFEMVPNRRLKMKVANGEVTGGFPYGWNAERAKTLYFSVPFMLTEYGVFVSNKNQTQISGLSDMQGFHVGVFGPSNTSKSLDKLQAKMEQDGLKPITIKLQTDPKGQLVKMVNHGRIDAIYNNKAVTMYRAKELNEDIRYAWKDKELLYFVAFPKEKTDINLVKRFNQAALKLFSQSGYLDGLLTPWSILPPPLTDDVLDKYDIAR</sequence>
<evidence type="ECO:0000259" key="3">
    <source>
        <dbReference type="SMART" id="SM00062"/>
    </source>
</evidence>
<dbReference type="Gene3D" id="3.40.190.10">
    <property type="entry name" value="Periplasmic binding protein-like II"/>
    <property type="match status" value="2"/>
</dbReference>
<feature type="domain" description="Solute-binding protein family 3/N-terminal" evidence="3">
    <location>
        <begin position="27"/>
        <end position="257"/>
    </location>
</feature>
<dbReference type="SUPFAM" id="SSF53850">
    <property type="entry name" value="Periplasmic binding protein-like II"/>
    <property type="match status" value="1"/>
</dbReference>
<dbReference type="RefSeq" id="WP_284193656.1">
    <property type="nucleotide sequence ID" value="NZ_BSPW01000084.1"/>
</dbReference>
<keyword evidence="5" id="KW-1185">Reference proteome</keyword>
<dbReference type="PANTHER" id="PTHR35936:SF25">
    <property type="entry name" value="ABC TRANSPORTER SUBSTRATE-BINDING PROTEIN"/>
    <property type="match status" value="1"/>
</dbReference>
<evidence type="ECO:0000256" key="1">
    <source>
        <dbReference type="ARBA" id="ARBA00010333"/>
    </source>
</evidence>
<gene>
    <name evidence="4" type="ORF">GCM10007938_36040</name>
</gene>
<comment type="similarity">
    <text evidence="1">Belongs to the bacterial solute-binding protein 3 family.</text>
</comment>
<dbReference type="SMART" id="SM00062">
    <property type="entry name" value="PBPb"/>
    <property type="match status" value="1"/>
</dbReference>
<organism evidence="4 5">
    <name type="scientific">Vibrio zhanjiangensis</name>
    <dbReference type="NCBI Taxonomy" id="1046128"/>
    <lineage>
        <taxon>Bacteria</taxon>
        <taxon>Pseudomonadati</taxon>
        <taxon>Pseudomonadota</taxon>
        <taxon>Gammaproteobacteria</taxon>
        <taxon>Vibrionales</taxon>
        <taxon>Vibrionaceae</taxon>
        <taxon>Vibrio</taxon>
    </lineage>
</organism>
<evidence type="ECO:0000313" key="4">
    <source>
        <dbReference type="EMBL" id="GLT19821.1"/>
    </source>
</evidence>
<keyword evidence="2" id="KW-0732">Signal</keyword>
<dbReference type="Pfam" id="PF00497">
    <property type="entry name" value="SBP_bac_3"/>
    <property type="match status" value="1"/>
</dbReference>
<dbReference type="PANTHER" id="PTHR35936">
    <property type="entry name" value="MEMBRANE-BOUND LYTIC MUREIN TRANSGLYCOSYLASE F"/>
    <property type="match status" value="1"/>
</dbReference>
<evidence type="ECO:0000256" key="2">
    <source>
        <dbReference type="ARBA" id="ARBA00022729"/>
    </source>
</evidence>